<dbReference type="Gene3D" id="1.25.40.20">
    <property type="entry name" value="Ankyrin repeat-containing domain"/>
    <property type="match status" value="4"/>
</dbReference>
<reference evidence="6 7" key="1">
    <citation type="submission" date="2019-02" db="EMBL/GenBank/DDBJ databases">
        <title>Deep-cultivation of Planctomycetes and their phenomic and genomic characterization uncovers novel biology.</title>
        <authorList>
            <person name="Wiegand S."/>
            <person name="Jogler M."/>
            <person name="Boedeker C."/>
            <person name="Pinto D."/>
            <person name="Vollmers J."/>
            <person name="Rivas-Marin E."/>
            <person name="Kohn T."/>
            <person name="Peeters S.H."/>
            <person name="Heuer A."/>
            <person name="Rast P."/>
            <person name="Oberbeckmann S."/>
            <person name="Bunk B."/>
            <person name="Jeske O."/>
            <person name="Meyerdierks A."/>
            <person name="Storesund J.E."/>
            <person name="Kallscheuer N."/>
            <person name="Luecker S."/>
            <person name="Lage O.M."/>
            <person name="Pohl T."/>
            <person name="Merkel B.J."/>
            <person name="Hornburger P."/>
            <person name="Mueller R.-W."/>
            <person name="Bruemmer F."/>
            <person name="Labrenz M."/>
            <person name="Spormann A.M."/>
            <person name="Op den Camp H."/>
            <person name="Overmann J."/>
            <person name="Amann R."/>
            <person name="Jetten M.S.M."/>
            <person name="Mascher T."/>
            <person name="Medema M.H."/>
            <person name="Devos D.P."/>
            <person name="Kaster A.-K."/>
            <person name="Ovreas L."/>
            <person name="Rohde M."/>
            <person name="Galperin M.Y."/>
            <person name="Jogler C."/>
        </authorList>
    </citation>
    <scope>NUCLEOTIDE SEQUENCE [LARGE SCALE GENOMIC DNA]</scope>
    <source>
        <strain evidence="6 7">Pla175</strain>
    </source>
</reference>
<dbReference type="InterPro" id="IPR036770">
    <property type="entry name" value="Ankyrin_rpt-contain_sf"/>
</dbReference>
<keyword evidence="5" id="KW-0732">Signal</keyword>
<evidence type="ECO:0000256" key="5">
    <source>
        <dbReference type="SAM" id="SignalP"/>
    </source>
</evidence>
<dbReference type="InterPro" id="IPR051637">
    <property type="entry name" value="Ank_repeat_dom-contain_49"/>
</dbReference>
<dbReference type="PANTHER" id="PTHR24180">
    <property type="entry name" value="CYCLIN-DEPENDENT KINASE INHIBITOR 2C-RELATED"/>
    <property type="match status" value="1"/>
</dbReference>
<protein>
    <submittedName>
        <fullName evidence="6">Ankyrin repeats (3 copies)</fullName>
    </submittedName>
</protein>
<dbReference type="PROSITE" id="PS50088">
    <property type="entry name" value="ANK_REPEAT"/>
    <property type="match status" value="7"/>
</dbReference>
<proteinExistence type="predicted"/>
<feature type="signal peptide" evidence="5">
    <location>
        <begin position="1"/>
        <end position="25"/>
    </location>
</feature>
<evidence type="ECO:0000256" key="4">
    <source>
        <dbReference type="SAM" id="MobiDB-lite"/>
    </source>
</evidence>
<dbReference type="Pfam" id="PF12796">
    <property type="entry name" value="Ank_2"/>
    <property type="match status" value="2"/>
</dbReference>
<feature type="repeat" description="ANK" evidence="3">
    <location>
        <begin position="40"/>
        <end position="72"/>
    </location>
</feature>
<dbReference type="AlphaFoldDB" id="A0A518DEC0"/>
<feature type="repeat" description="ANK" evidence="3">
    <location>
        <begin position="248"/>
        <end position="280"/>
    </location>
</feature>
<name>A0A518DEC0_9BACT</name>
<feature type="chain" id="PRO_5021861397" evidence="5">
    <location>
        <begin position="26"/>
        <end position="505"/>
    </location>
</feature>
<dbReference type="PANTHER" id="PTHR24180:SF45">
    <property type="entry name" value="POLY [ADP-RIBOSE] POLYMERASE TANKYRASE"/>
    <property type="match status" value="1"/>
</dbReference>
<dbReference type="InterPro" id="IPR002110">
    <property type="entry name" value="Ankyrin_rpt"/>
</dbReference>
<dbReference type="SMART" id="SM00248">
    <property type="entry name" value="ANK"/>
    <property type="match status" value="10"/>
</dbReference>
<feature type="repeat" description="ANK" evidence="3">
    <location>
        <begin position="205"/>
        <end position="237"/>
    </location>
</feature>
<feature type="repeat" description="ANK" evidence="3">
    <location>
        <begin position="73"/>
        <end position="105"/>
    </location>
</feature>
<dbReference type="PRINTS" id="PR01415">
    <property type="entry name" value="ANKYRIN"/>
</dbReference>
<keyword evidence="7" id="KW-1185">Reference proteome</keyword>
<organism evidence="6 7">
    <name type="scientific">Pirellulimonas nuda</name>
    <dbReference type="NCBI Taxonomy" id="2528009"/>
    <lineage>
        <taxon>Bacteria</taxon>
        <taxon>Pseudomonadati</taxon>
        <taxon>Planctomycetota</taxon>
        <taxon>Planctomycetia</taxon>
        <taxon>Pirellulales</taxon>
        <taxon>Lacipirellulaceae</taxon>
        <taxon>Pirellulimonas</taxon>
    </lineage>
</organism>
<dbReference type="Pfam" id="PF00023">
    <property type="entry name" value="Ank"/>
    <property type="match status" value="1"/>
</dbReference>
<evidence type="ECO:0000256" key="2">
    <source>
        <dbReference type="ARBA" id="ARBA00023043"/>
    </source>
</evidence>
<keyword evidence="1" id="KW-0677">Repeat</keyword>
<sequence precursor="true">MSRARLVLRWVAVFCLAWPASGLFAASGASDVARVANQPEAGSPLADAAEAGDWPLVRRLLDQGADVRQAQPDGMIALHWAALHGRTELLQPLVDAGADVNATTQYQVTPLSIACTHPSSDAVAVLLAAGAKADFTAPGGETPLMIAARAGAADSIKRLLAHGVAIDAADKSGQTALMWAAAEGNVEAVDALIEAGADLKAASDGGFTAMMFAARDGRPGVVRRLIAAGVDVNAAIAEKPAGERAPRKGASALIFAVESGHYELAMELVAAGADPNDQRNGFAPLHILSWVRKPDSGDSPSGDPPPRGSGSLTDLQFVHALVAAGADVNARLENGNGGRAQLTPRGATPLLYASRTADLPLMKTLVELGGDPSIPNADGCTTMMAAAGVGVRSVDEEAGTEPEVLETVAYLAGLGLGVNTVDKNNETAMHGAAYRCFPLVVAQLAELGADPQVWDHKNKWGWTPMKIAEGYRPGSFKPSPETVRAVEAAKLRKVTSASRQRDPAR</sequence>
<dbReference type="Proteomes" id="UP000317429">
    <property type="component" value="Chromosome"/>
</dbReference>
<gene>
    <name evidence="6" type="ORF">Pla175_32130</name>
</gene>
<keyword evidence="2 3" id="KW-0040">ANK repeat</keyword>
<dbReference type="SUPFAM" id="SSF48403">
    <property type="entry name" value="Ankyrin repeat"/>
    <property type="match status" value="2"/>
</dbReference>
<feature type="repeat" description="ANK" evidence="3">
    <location>
        <begin position="172"/>
        <end position="204"/>
    </location>
</feature>
<dbReference type="RefSeq" id="WP_197526893.1">
    <property type="nucleotide sequence ID" value="NZ_CP036291.1"/>
</dbReference>
<evidence type="ECO:0000313" key="6">
    <source>
        <dbReference type="EMBL" id="QDU89817.1"/>
    </source>
</evidence>
<dbReference type="KEGG" id="pnd:Pla175_32130"/>
<feature type="repeat" description="ANK" evidence="3">
    <location>
        <begin position="139"/>
        <end position="171"/>
    </location>
</feature>
<dbReference type="EMBL" id="CP036291">
    <property type="protein sequence ID" value="QDU89817.1"/>
    <property type="molecule type" value="Genomic_DNA"/>
</dbReference>
<dbReference type="PROSITE" id="PS50297">
    <property type="entry name" value="ANK_REP_REGION"/>
    <property type="match status" value="7"/>
</dbReference>
<accession>A0A518DEC0</accession>
<evidence type="ECO:0000313" key="7">
    <source>
        <dbReference type="Proteomes" id="UP000317429"/>
    </source>
</evidence>
<feature type="repeat" description="ANK" evidence="3">
    <location>
        <begin position="345"/>
        <end position="377"/>
    </location>
</feature>
<evidence type="ECO:0000256" key="1">
    <source>
        <dbReference type="ARBA" id="ARBA00022737"/>
    </source>
</evidence>
<evidence type="ECO:0000256" key="3">
    <source>
        <dbReference type="PROSITE-ProRule" id="PRU00023"/>
    </source>
</evidence>
<feature type="region of interest" description="Disordered" evidence="4">
    <location>
        <begin position="293"/>
        <end position="312"/>
    </location>
</feature>